<gene>
    <name evidence="8" type="primary">U64</name>
</gene>
<name>U3GPL6_9BETA</name>
<protein>
    <submittedName>
        <fullName evidence="8">Tegument protein</fullName>
    </submittedName>
</protein>
<evidence type="ECO:0000256" key="6">
    <source>
        <dbReference type="ARBA" id="ARBA00023219"/>
    </source>
</evidence>
<reference evidence="8 9" key="1">
    <citation type="submission" date="2013-05" db="EMBL/GenBank/DDBJ databases">
        <title>Genome organization and molecular characterization of porcine cytomegalovirus.</title>
        <authorList>
            <person name="Gu W."/>
            <person name="Zhou L."/>
            <person name="Ge X."/>
            <person name="Guo X."/>
            <person name="Yang H."/>
        </authorList>
    </citation>
    <scope>NUCLEOTIDE SEQUENCE [LARGE SCALE GENOMIC DNA]</scope>
    <source>
        <strain evidence="8 9">BJ09</strain>
    </source>
</reference>
<dbReference type="InterPro" id="IPR007640">
    <property type="entry name" value="UL17-like"/>
</dbReference>
<dbReference type="KEGG" id="vg:16747451"/>
<accession>U3GPL6</accession>
<keyword evidence="9" id="KW-1185">Reference proteome</keyword>
<feature type="region of interest" description="Disordered" evidence="7">
    <location>
        <begin position="174"/>
        <end position="198"/>
    </location>
</feature>
<keyword evidence="5" id="KW-0426">Late protein</keyword>
<evidence type="ECO:0000256" key="4">
    <source>
        <dbReference type="ARBA" id="ARBA00022844"/>
    </source>
</evidence>
<evidence type="ECO:0000256" key="1">
    <source>
        <dbReference type="ARBA" id="ARBA00022561"/>
    </source>
</evidence>
<dbReference type="GO" id="GO:0019028">
    <property type="term" value="C:viral capsid"/>
    <property type="evidence" value="ECO:0007669"/>
    <property type="project" value="UniProtKB-KW"/>
</dbReference>
<evidence type="ECO:0000313" key="8">
    <source>
        <dbReference type="EMBL" id="AGT99256.1"/>
    </source>
</evidence>
<evidence type="ECO:0000256" key="5">
    <source>
        <dbReference type="ARBA" id="ARBA00022921"/>
    </source>
</evidence>
<sequence>METHLLGEIMYSRRYVDAKNVPVHLVIFRESLNCNLQRVKGIYSRNIYSRDGDIICEGWEKIPFKLLDNLKYDRLFKDWPEYYRYNDFAIACSFSCRSYHNCSPMTDCVELKVCLDTFEMKRLLIGVHDIIKRIDKYRIDTNEGDSTVNTEEAFFDINMVGVVEESVRSSALMTSNGPLEAPSTYRGKEKKQKEADRTAEHQVVRCREPTESICQKWKVDKVEHEPIYDSFNAKLSIAIYRESCIVKTATKINRQCEGRFFFIDVMERESAYLSNVVNKVFTSLTRSIVENDRSFPQMFHCNFRKDFDLKSIMSVIHYLKEVWILNITDESCVVKAVSEHLRSETYIPISVTENDEVWGDLIDYARRSVRYGLKVTLKKNEFSGLYQTYRDGQSAFWEQLYECGAFYCGTDLRVFFVLPGGFGITFDYLIDEQDVSFFRWRFGPAEIVSHGRV</sequence>
<dbReference type="RefSeq" id="YP_008493001.1">
    <property type="nucleotide sequence ID" value="NC_022233.1"/>
</dbReference>
<evidence type="ECO:0000256" key="7">
    <source>
        <dbReference type="SAM" id="MobiDB-lite"/>
    </source>
</evidence>
<dbReference type="OrthoDB" id="8171at10239"/>
<dbReference type="GO" id="GO:0051276">
    <property type="term" value="P:chromosome organization"/>
    <property type="evidence" value="ECO:0007669"/>
    <property type="project" value="InterPro"/>
</dbReference>
<proteinExistence type="predicted"/>
<dbReference type="GeneID" id="16747451"/>
<evidence type="ECO:0000256" key="3">
    <source>
        <dbReference type="ARBA" id="ARBA00022612"/>
    </source>
</evidence>
<keyword evidence="2" id="KW-1048">Host nucleus</keyword>
<evidence type="ECO:0000256" key="2">
    <source>
        <dbReference type="ARBA" id="ARBA00022562"/>
    </source>
</evidence>
<keyword evidence="4" id="KW-0946">Virion</keyword>
<organism evidence="8 9">
    <name type="scientific">Suid betaherpesvirus 2</name>
    <dbReference type="NCBI Taxonomy" id="1608255"/>
    <lineage>
        <taxon>Viruses</taxon>
        <taxon>Duplodnaviria</taxon>
        <taxon>Heunggongvirae</taxon>
        <taxon>Peploviricota</taxon>
        <taxon>Herviviricetes</taxon>
        <taxon>Herpesvirales</taxon>
        <taxon>Orthoherpesviridae</taxon>
        <taxon>Betaherpesvirinae</taxon>
        <taxon>Roseolovirus</taxon>
        <taxon>Roseolovirus suidbeta2</taxon>
    </lineage>
</organism>
<keyword evidence="3" id="KW-1188">Viral release from host cell</keyword>
<keyword evidence="1" id="KW-0167">Capsid protein</keyword>
<dbReference type="EMBL" id="KF017583">
    <property type="protein sequence ID" value="AGT99256.1"/>
    <property type="molecule type" value="Genomic_DNA"/>
</dbReference>
<dbReference type="Pfam" id="PF04559">
    <property type="entry name" value="Herpes_UL17"/>
    <property type="match status" value="1"/>
</dbReference>
<keyword evidence="6" id="KW-0231">Viral genome packaging</keyword>
<dbReference type="Proteomes" id="UP000243849">
    <property type="component" value="Segment"/>
</dbReference>
<evidence type="ECO:0000313" key="9">
    <source>
        <dbReference type="Proteomes" id="UP000243849"/>
    </source>
</evidence>